<feature type="compositionally biased region" description="Gly residues" evidence="7">
    <location>
        <begin position="247"/>
        <end position="274"/>
    </location>
</feature>
<sequence length="292" mass="31740">MEDDEALALRPPGARAKELVNEAALQLKLQELRSTAPADADAAWLESLAVTASAPLPLDDAEDDLKRELAFYNQALAAVKEAQQRFVRLGVPHVRPDDYFAEMVKSDNHMIKVKRRMVNQQQEIVEQEARRKQKANKKFGKQVQRETLTARAQQKKREIAEVSKLRKAKKNKAGGDGLDINVENEAMPTKKGIGGGAMSQREFHDKKFGKHRRDKRNTAESATDMRDFNRGGKTFGKGGKGAKGKGGKGSSGKGGAGKGGRGGGGRSASGGRGGATKTIKKRPGKDARKTRK</sequence>
<evidence type="ECO:0000256" key="2">
    <source>
        <dbReference type="ARBA" id="ARBA00007336"/>
    </source>
</evidence>
<protein>
    <recommendedName>
        <fullName evidence="10">rRNA-processing protein EBP2</fullName>
    </recommendedName>
</protein>
<evidence type="ECO:0000256" key="1">
    <source>
        <dbReference type="ARBA" id="ARBA00004604"/>
    </source>
</evidence>
<evidence type="ECO:0000256" key="7">
    <source>
        <dbReference type="SAM" id="MobiDB-lite"/>
    </source>
</evidence>
<evidence type="ECO:0000256" key="3">
    <source>
        <dbReference type="ARBA" id="ARBA00022517"/>
    </source>
</evidence>
<dbReference type="PANTHER" id="PTHR13028:SF0">
    <property type="entry name" value="RRNA-PROCESSING PROTEIN EBP2-RELATED"/>
    <property type="match status" value="1"/>
</dbReference>
<accession>A0AB34ISA6</accession>
<dbReference type="InterPro" id="IPR008610">
    <property type="entry name" value="Ebp2"/>
</dbReference>
<evidence type="ECO:0000256" key="6">
    <source>
        <dbReference type="SAM" id="Coils"/>
    </source>
</evidence>
<dbReference type="GO" id="GO:0034399">
    <property type="term" value="C:nuclear periphery"/>
    <property type="evidence" value="ECO:0007669"/>
    <property type="project" value="TreeGrafter"/>
</dbReference>
<evidence type="ECO:0000313" key="8">
    <source>
        <dbReference type="EMBL" id="KAL1507076.1"/>
    </source>
</evidence>
<comment type="similarity">
    <text evidence="2">Belongs to the EBP2 family.</text>
</comment>
<evidence type="ECO:0000256" key="5">
    <source>
        <dbReference type="ARBA" id="ARBA00023242"/>
    </source>
</evidence>
<feature type="compositionally biased region" description="Basic residues" evidence="7">
    <location>
        <begin position="278"/>
        <end position="292"/>
    </location>
</feature>
<evidence type="ECO:0000256" key="4">
    <source>
        <dbReference type="ARBA" id="ARBA00023054"/>
    </source>
</evidence>
<keyword evidence="5" id="KW-0539">Nucleus</keyword>
<dbReference type="GO" id="GO:0030687">
    <property type="term" value="C:preribosome, large subunit precursor"/>
    <property type="evidence" value="ECO:0007669"/>
    <property type="project" value="TreeGrafter"/>
</dbReference>
<dbReference type="GO" id="GO:0006364">
    <property type="term" value="P:rRNA processing"/>
    <property type="evidence" value="ECO:0007669"/>
    <property type="project" value="TreeGrafter"/>
</dbReference>
<comment type="subcellular location">
    <subcellularLocation>
        <location evidence="1">Nucleus</location>
        <location evidence="1">Nucleolus</location>
    </subcellularLocation>
</comment>
<feature type="coiled-coil region" evidence="6">
    <location>
        <begin position="110"/>
        <end position="172"/>
    </location>
</feature>
<dbReference type="AlphaFoldDB" id="A0AB34ISA6"/>
<dbReference type="PANTHER" id="PTHR13028">
    <property type="entry name" value="RRNA PROCESSING PROTEIN EBNA1-BINDING PROTEIN-RELATED"/>
    <property type="match status" value="1"/>
</dbReference>
<gene>
    <name evidence="8" type="ORF">AB1Y20_007937</name>
</gene>
<keyword evidence="3" id="KW-0690">Ribosome biogenesis</keyword>
<evidence type="ECO:0008006" key="10">
    <source>
        <dbReference type="Google" id="ProtNLM"/>
    </source>
</evidence>
<name>A0AB34ISA6_PRYPA</name>
<dbReference type="Pfam" id="PF05890">
    <property type="entry name" value="Ebp2"/>
    <property type="match status" value="1"/>
</dbReference>
<comment type="caution">
    <text evidence="8">The sequence shown here is derived from an EMBL/GenBank/DDBJ whole genome shotgun (WGS) entry which is preliminary data.</text>
</comment>
<keyword evidence="4 6" id="KW-0175">Coiled coil</keyword>
<feature type="region of interest" description="Disordered" evidence="7">
    <location>
        <begin position="186"/>
        <end position="292"/>
    </location>
</feature>
<proteinExistence type="inferred from homology"/>
<reference evidence="8 9" key="1">
    <citation type="journal article" date="2024" name="Science">
        <title>Giant polyketide synthase enzymes in the biosynthesis of giant marine polyether toxins.</title>
        <authorList>
            <person name="Fallon T.R."/>
            <person name="Shende V.V."/>
            <person name="Wierzbicki I.H."/>
            <person name="Pendleton A.L."/>
            <person name="Watervoot N.F."/>
            <person name="Auber R.P."/>
            <person name="Gonzalez D.J."/>
            <person name="Wisecaver J.H."/>
            <person name="Moore B.S."/>
        </authorList>
    </citation>
    <scope>NUCLEOTIDE SEQUENCE [LARGE SCALE GENOMIC DNA]</scope>
    <source>
        <strain evidence="8 9">12B1</strain>
    </source>
</reference>
<dbReference type="EMBL" id="JBGBPQ010000018">
    <property type="protein sequence ID" value="KAL1507076.1"/>
    <property type="molecule type" value="Genomic_DNA"/>
</dbReference>
<evidence type="ECO:0000313" key="9">
    <source>
        <dbReference type="Proteomes" id="UP001515480"/>
    </source>
</evidence>
<dbReference type="GO" id="GO:0042273">
    <property type="term" value="P:ribosomal large subunit biogenesis"/>
    <property type="evidence" value="ECO:0007669"/>
    <property type="project" value="TreeGrafter"/>
</dbReference>
<keyword evidence="9" id="KW-1185">Reference proteome</keyword>
<dbReference type="GO" id="GO:0005730">
    <property type="term" value="C:nucleolus"/>
    <property type="evidence" value="ECO:0007669"/>
    <property type="project" value="UniProtKB-SubCell"/>
</dbReference>
<organism evidence="8 9">
    <name type="scientific">Prymnesium parvum</name>
    <name type="common">Toxic golden alga</name>
    <dbReference type="NCBI Taxonomy" id="97485"/>
    <lineage>
        <taxon>Eukaryota</taxon>
        <taxon>Haptista</taxon>
        <taxon>Haptophyta</taxon>
        <taxon>Prymnesiophyceae</taxon>
        <taxon>Prymnesiales</taxon>
        <taxon>Prymnesiaceae</taxon>
        <taxon>Prymnesium</taxon>
    </lineage>
</organism>
<dbReference type="Proteomes" id="UP001515480">
    <property type="component" value="Unassembled WGS sequence"/>
</dbReference>